<dbReference type="CDD" id="cd01837">
    <property type="entry name" value="SGNH_plant_lipase_like"/>
    <property type="match status" value="1"/>
</dbReference>
<keyword evidence="4" id="KW-0325">Glycoprotein</keyword>
<evidence type="ECO:0000256" key="4">
    <source>
        <dbReference type="ARBA" id="ARBA00023180"/>
    </source>
</evidence>
<evidence type="ECO:0000256" key="1">
    <source>
        <dbReference type="ARBA" id="ARBA00008668"/>
    </source>
</evidence>
<keyword evidence="3" id="KW-0378">Hydrolase</keyword>
<protein>
    <submittedName>
        <fullName evidence="5">Uncharacterized protein</fullName>
    </submittedName>
</protein>
<dbReference type="PANTHER" id="PTHR22835">
    <property type="entry name" value="ZINC FINGER FYVE DOMAIN CONTAINING PROTEIN"/>
    <property type="match status" value="1"/>
</dbReference>
<evidence type="ECO:0000313" key="6">
    <source>
        <dbReference type="Proteomes" id="UP000593564"/>
    </source>
</evidence>
<reference evidence="5 6" key="2">
    <citation type="submission" date="2020-07" db="EMBL/GenBank/DDBJ databases">
        <title>Genome assembly of wild tea tree DASZ reveals pedigree and selection history of tea varieties.</title>
        <authorList>
            <person name="Zhang W."/>
        </authorList>
    </citation>
    <scope>NUCLEOTIDE SEQUENCE [LARGE SCALE GENOMIC DNA]</scope>
    <source>
        <strain evidence="6">cv. G240</strain>
        <tissue evidence="5">Leaf</tissue>
    </source>
</reference>
<dbReference type="PANTHER" id="PTHR22835:SF546">
    <property type="entry name" value="GDSL-LIKE LIPASE_ACYLHYDROLASE"/>
    <property type="match status" value="1"/>
</dbReference>
<dbReference type="SUPFAM" id="SSF52266">
    <property type="entry name" value="SGNH hydrolase"/>
    <property type="match status" value="1"/>
</dbReference>
<sequence length="375" mass="41648">MKDNIVPYQKKMECGKMLALAIFVSSVLSVVGGAEVKGLPPCNFPAIYNFGDSNSDTGGCSAALAPLRSPDGETFFGKPTGRISDGRLIIDFMAEQLGLPYLNSYLDSLGTNYSHGANFAVAGATIRRLNNHPTPFYLGIQTTQYDQLKARITHLYNRVKNISRLPRPEHFSKALYTIDIGQNDAVRTTFLSNPLEQIPDMINQLAQAVQNLYNKGGRTFWIHNIGPIGCMPIAQNSIPNRTAESFDQNGCLNRWTEMAIEFNKQLKDKVIKLRKELPEAALTYVDVYRAKYELISNAKNLGFTNPLRQCTKHHETINGIKVEVGLCRTPSTYISWDGTHYTEAANRLIAKSILNGSLSDPPLPITHACHKQVPM</sequence>
<comment type="similarity">
    <text evidence="1">Belongs to the 'GDSL' lipolytic enzyme family.</text>
</comment>
<gene>
    <name evidence="5" type="ORF">HYC85_002827</name>
</gene>
<dbReference type="AlphaFoldDB" id="A0A7J7IBL3"/>
<dbReference type="EMBL" id="JACBKZ010000001">
    <property type="protein sequence ID" value="KAF5961618.1"/>
    <property type="molecule type" value="Genomic_DNA"/>
</dbReference>
<proteinExistence type="inferred from homology"/>
<name>A0A7J7IBL3_CAMSI</name>
<evidence type="ECO:0000256" key="2">
    <source>
        <dbReference type="ARBA" id="ARBA00022729"/>
    </source>
</evidence>
<dbReference type="Gene3D" id="3.40.50.1110">
    <property type="entry name" value="SGNH hydrolase"/>
    <property type="match status" value="1"/>
</dbReference>
<organism evidence="5 6">
    <name type="scientific">Camellia sinensis</name>
    <name type="common">Tea plant</name>
    <name type="synonym">Thea sinensis</name>
    <dbReference type="NCBI Taxonomy" id="4442"/>
    <lineage>
        <taxon>Eukaryota</taxon>
        <taxon>Viridiplantae</taxon>
        <taxon>Streptophyta</taxon>
        <taxon>Embryophyta</taxon>
        <taxon>Tracheophyta</taxon>
        <taxon>Spermatophyta</taxon>
        <taxon>Magnoliopsida</taxon>
        <taxon>eudicotyledons</taxon>
        <taxon>Gunneridae</taxon>
        <taxon>Pentapetalae</taxon>
        <taxon>asterids</taxon>
        <taxon>Ericales</taxon>
        <taxon>Theaceae</taxon>
        <taxon>Camellia</taxon>
    </lineage>
</organism>
<keyword evidence="6" id="KW-1185">Reference proteome</keyword>
<dbReference type="InterPro" id="IPR035669">
    <property type="entry name" value="SGNH_plant_lipase-like"/>
</dbReference>
<accession>A0A7J7IBL3</accession>
<evidence type="ECO:0000256" key="3">
    <source>
        <dbReference type="ARBA" id="ARBA00022801"/>
    </source>
</evidence>
<reference evidence="6" key="1">
    <citation type="journal article" date="2020" name="Nat. Commun.">
        <title>Genome assembly of wild tea tree DASZ reveals pedigree and selection history of tea varieties.</title>
        <authorList>
            <person name="Zhang W."/>
            <person name="Zhang Y."/>
            <person name="Qiu H."/>
            <person name="Guo Y."/>
            <person name="Wan H."/>
            <person name="Zhang X."/>
            <person name="Scossa F."/>
            <person name="Alseekh S."/>
            <person name="Zhang Q."/>
            <person name="Wang P."/>
            <person name="Xu L."/>
            <person name="Schmidt M.H."/>
            <person name="Jia X."/>
            <person name="Li D."/>
            <person name="Zhu A."/>
            <person name="Guo F."/>
            <person name="Chen W."/>
            <person name="Ni D."/>
            <person name="Usadel B."/>
            <person name="Fernie A.R."/>
            <person name="Wen W."/>
        </authorList>
    </citation>
    <scope>NUCLEOTIDE SEQUENCE [LARGE SCALE GENOMIC DNA]</scope>
    <source>
        <strain evidence="6">cv. G240</strain>
    </source>
</reference>
<dbReference type="InterPro" id="IPR036514">
    <property type="entry name" value="SGNH_hydro_sf"/>
</dbReference>
<keyword evidence="2" id="KW-0732">Signal</keyword>
<dbReference type="InterPro" id="IPR001087">
    <property type="entry name" value="GDSL"/>
</dbReference>
<dbReference type="GO" id="GO:0016788">
    <property type="term" value="F:hydrolase activity, acting on ester bonds"/>
    <property type="evidence" value="ECO:0007669"/>
    <property type="project" value="InterPro"/>
</dbReference>
<comment type="caution">
    <text evidence="5">The sequence shown here is derived from an EMBL/GenBank/DDBJ whole genome shotgun (WGS) entry which is preliminary data.</text>
</comment>
<dbReference type="Proteomes" id="UP000593564">
    <property type="component" value="Unassembled WGS sequence"/>
</dbReference>
<dbReference type="Pfam" id="PF00657">
    <property type="entry name" value="Lipase_GDSL"/>
    <property type="match status" value="1"/>
</dbReference>
<evidence type="ECO:0000313" key="5">
    <source>
        <dbReference type="EMBL" id="KAF5961618.1"/>
    </source>
</evidence>